<feature type="region of interest" description="Disordered" evidence="1">
    <location>
        <begin position="38"/>
        <end position="108"/>
    </location>
</feature>
<gene>
    <name evidence="2" type="ORF">BP6252_12856</name>
</gene>
<evidence type="ECO:0000313" key="2">
    <source>
        <dbReference type="EMBL" id="RDW59769.1"/>
    </source>
</evidence>
<dbReference type="STRING" id="1849047.A0A3D8QD85"/>
<reference evidence="2 3" key="1">
    <citation type="journal article" date="2018" name="IMA Fungus">
        <title>IMA Genome-F 9: Draft genome sequence of Annulohypoxylon stygium, Aspergillus mulundensis, Berkeleyomyces basicola (syn. Thielaviopsis basicola), Ceratocystis smalleyi, two Cercospora beticola strains, Coleophoma cylindrospora, Fusarium fracticaudum, Phialophora cf. hyalina, and Morchella septimelata.</title>
        <authorList>
            <person name="Wingfield B.D."/>
            <person name="Bills G.F."/>
            <person name="Dong Y."/>
            <person name="Huang W."/>
            <person name="Nel W.J."/>
            <person name="Swalarsk-Parry B.S."/>
            <person name="Vaghefi N."/>
            <person name="Wilken P.M."/>
            <person name="An Z."/>
            <person name="de Beer Z.W."/>
            <person name="De Vos L."/>
            <person name="Chen L."/>
            <person name="Duong T.A."/>
            <person name="Gao Y."/>
            <person name="Hammerbacher A."/>
            <person name="Kikkert J.R."/>
            <person name="Li Y."/>
            <person name="Li H."/>
            <person name="Li K."/>
            <person name="Li Q."/>
            <person name="Liu X."/>
            <person name="Ma X."/>
            <person name="Naidoo K."/>
            <person name="Pethybridge S.J."/>
            <person name="Sun J."/>
            <person name="Steenkamp E.T."/>
            <person name="van der Nest M.A."/>
            <person name="van Wyk S."/>
            <person name="Wingfield M.J."/>
            <person name="Xiong C."/>
            <person name="Yue Q."/>
            <person name="Zhang X."/>
        </authorList>
    </citation>
    <scope>NUCLEOTIDE SEQUENCE [LARGE SCALE GENOMIC DNA]</scope>
    <source>
        <strain evidence="2 3">BP6252</strain>
    </source>
</reference>
<comment type="caution">
    <text evidence="2">The sequence shown here is derived from an EMBL/GenBank/DDBJ whole genome shotgun (WGS) entry which is preliminary data.</text>
</comment>
<evidence type="ECO:0000313" key="3">
    <source>
        <dbReference type="Proteomes" id="UP000256645"/>
    </source>
</evidence>
<sequence>MANDQQLNQNLEFLTFTPSRTGDKETRRIVRSHAIRDAVRKRKAGHKEAVRDTAVNSPAAHKGKFRLDSAKVERPKKRTLKGSKESRTQLALSGSRNGPGGKYDASLQPSQTPFIQQPAATWKADPFETLPIKCSIKQRALTLYHQNIFKTNSFAFNPTEAFVAYAAADPALLNATLSLLTLYNDLSVGYEVSQEALFHRGEALRIVNERLRWSPAEISDGTIGAVANLAHFDIINGLFESALAHFNGLSHMVSTRGGLLALGSNELVQKSVGWADISFSSTFRHALQYPLLENRVCDGRLSEYVLHTRHRYLPPSYISPTKHLGTDVEQVFLTLAICSTILDFGDKASDEDKEQFSRGSYIVGYRLSSLPNQSDEVVGADFIQKIARVATLLYLHLALKDIPKTSQVNKHLTSQLYTFLNPSEITPSTLSPILNNSNSNDTKLIVWILFMGASAARGVHGMEKFFVRLLADALTQLGVRDIQQFRKILASVLWIDGWCSGESFGVWRLVEDMTRSGAVTEVL</sequence>
<organism evidence="2 3">
    <name type="scientific">Coleophoma cylindrospora</name>
    <dbReference type="NCBI Taxonomy" id="1849047"/>
    <lineage>
        <taxon>Eukaryota</taxon>
        <taxon>Fungi</taxon>
        <taxon>Dikarya</taxon>
        <taxon>Ascomycota</taxon>
        <taxon>Pezizomycotina</taxon>
        <taxon>Leotiomycetes</taxon>
        <taxon>Helotiales</taxon>
        <taxon>Dermateaceae</taxon>
        <taxon>Coleophoma</taxon>
    </lineage>
</organism>
<name>A0A3D8QD85_9HELO</name>
<proteinExistence type="predicted"/>
<dbReference type="PANTHER" id="PTHR37540">
    <property type="entry name" value="TRANSCRIPTION FACTOR (ACR-2), PUTATIVE-RELATED-RELATED"/>
    <property type="match status" value="1"/>
</dbReference>
<dbReference type="Pfam" id="PF11951">
    <property type="entry name" value="Fungal_trans_2"/>
    <property type="match status" value="1"/>
</dbReference>
<accession>A0A3D8QD85</accession>
<evidence type="ECO:0000256" key="1">
    <source>
        <dbReference type="SAM" id="MobiDB-lite"/>
    </source>
</evidence>
<protein>
    <recommendedName>
        <fullName evidence="4">Tachykinin family protein</fullName>
    </recommendedName>
</protein>
<dbReference type="AlphaFoldDB" id="A0A3D8QD85"/>
<dbReference type="OrthoDB" id="4158087at2759"/>
<dbReference type="InterPro" id="IPR021858">
    <property type="entry name" value="Fun_TF"/>
</dbReference>
<evidence type="ECO:0008006" key="4">
    <source>
        <dbReference type="Google" id="ProtNLM"/>
    </source>
</evidence>
<keyword evidence="3" id="KW-1185">Reference proteome</keyword>
<dbReference type="EMBL" id="PDLM01000016">
    <property type="protein sequence ID" value="RDW59769.1"/>
    <property type="molecule type" value="Genomic_DNA"/>
</dbReference>
<dbReference type="PANTHER" id="PTHR37540:SF5">
    <property type="entry name" value="TRANSCRIPTION FACTOR DOMAIN-CONTAINING PROTEIN"/>
    <property type="match status" value="1"/>
</dbReference>
<dbReference type="Proteomes" id="UP000256645">
    <property type="component" value="Unassembled WGS sequence"/>
</dbReference>